<reference evidence="2 3" key="1">
    <citation type="submission" date="2023-11" db="EMBL/GenBank/DDBJ databases">
        <title>Gilvimarinus fulvus sp. nov., isolated from the surface of Kelp.</title>
        <authorList>
            <person name="Sun Y.Y."/>
            <person name="Gong Y."/>
            <person name="Du Z.J."/>
        </authorList>
    </citation>
    <scope>NUCLEOTIDE SEQUENCE [LARGE SCALE GENOMIC DNA]</scope>
    <source>
        <strain evidence="2 3">SDUM040013</strain>
    </source>
</reference>
<dbReference type="InterPro" id="IPR010815">
    <property type="entry name" value="DUF1418"/>
</dbReference>
<keyword evidence="1" id="KW-1133">Transmembrane helix</keyword>
<dbReference type="EMBL" id="JAXAFO010000003">
    <property type="protein sequence ID" value="MDX6848236.1"/>
    <property type="molecule type" value="Genomic_DNA"/>
</dbReference>
<accession>A0ABU4RTM1</accession>
<name>A0ABU4RTM1_9GAMM</name>
<keyword evidence="3" id="KW-1185">Reference proteome</keyword>
<evidence type="ECO:0000313" key="3">
    <source>
        <dbReference type="Proteomes" id="UP001273505"/>
    </source>
</evidence>
<dbReference type="Proteomes" id="UP001273505">
    <property type="component" value="Unassembled WGS sequence"/>
</dbReference>
<keyword evidence="1" id="KW-0472">Membrane</keyword>
<evidence type="ECO:0000313" key="2">
    <source>
        <dbReference type="EMBL" id="MDX6848236.1"/>
    </source>
</evidence>
<sequence length="70" mass="7821">MKLPIHLLLLDFLGCVLIGGAMAMHLGDVPLLPEQYRFDNDTIIYLLLGVACMMPAVIFILNGIRNRHKS</sequence>
<keyword evidence="1" id="KW-0812">Transmembrane</keyword>
<dbReference type="RefSeq" id="WP_302723021.1">
    <property type="nucleotide sequence ID" value="NZ_JAULRU010000577.1"/>
</dbReference>
<comment type="caution">
    <text evidence="2">The sequence shown here is derived from an EMBL/GenBank/DDBJ whole genome shotgun (WGS) entry which is preliminary data.</text>
</comment>
<dbReference type="Pfam" id="PF07214">
    <property type="entry name" value="DUF1418"/>
    <property type="match status" value="1"/>
</dbReference>
<evidence type="ECO:0000256" key="1">
    <source>
        <dbReference type="SAM" id="Phobius"/>
    </source>
</evidence>
<organism evidence="2 3">
    <name type="scientific">Gilvimarinus gilvus</name>
    <dbReference type="NCBI Taxonomy" id="3058038"/>
    <lineage>
        <taxon>Bacteria</taxon>
        <taxon>Pseudomonadati</taxon>
        <taxon>Pseudomonadota</taxon>
        <taxon>Gammaproteobacteria</taxon>
        <taxon>Cellvibrionales</taxon>
        <taxon>Cellvibrionaceae</taxon>
        <taxon>Gilvimarinus</taxon>
    </lineage>
</organism>
<protein>
    <submittedName>
        <fullName evidence="2">DUF1418 family protein</fullName>
    </submittedName>
</protein>
<gene>
    <name evidence="2" type="ORF">SCD92_02620</name>
</gene>
<proteinExistence type="predicted"/>
<feature type="transmembrane region" description="Helical" evidence="1">
    <location>
        <begin position="42"/>
        <end position="64"/>
    </location>
</feature>